<feature type="region of interest" description="Disordered" evidence="5">
    <location>
        <begin position="1883"/>
        <end position="1933"/>
    </location>
</feature>
<dbReference type="GO" id="GO:0005654">
    <property type="term" value="C:nucleoplasm"/>
    <property type="evidence" value="ECO:0007669"/>
    <property type="project" value="TreeGrafter"/>
</dbReference>
<feature type="region of interest" description="Disordered" evidence="5">
    <location>
        <begin position="1168"/>
        <end position="1220"/>
    </location>
</feature>
<dbReference type="InterPro" id="IPR021906">
    <property type="entry name" value="BAF250/Osa"/>
</dbReference>
<feature type="domain" description="ARID" evidence="6">
    <location>
        <begin position="351"/>
        <end position="444"/>
    </location>
</feature>
<dbReference type="PANTHER" id="PTHR12656:SF5">
    <property type="entry name" value="TRITHORAX GROUP PROTEIN OSA"/>
    <property type="match status" value="1"/>
</dbReference>
<feature type="region of interest" description="Disordered" evidence="5">
    <location>
        <begin position="2054"/>
        <end position="2087"/>
    </location>
</feature>
<dbReference type="GO" id="GO:0045893">
    <property type="term" value="P:positive regulation of DNA-templated transcription"/>
    <property type="evidence" value="ECO:0007669"/>
    <property type="project" value="TreeGrafter"/>
</dbReference>
<feature type="region of interest" description="Disordered" evidence="5">
    <location>
        <begin position="1962"/>
        <end position="2033"/>
    </location>
</feature>
<dbReference type="GO" id="GO:0016514">
    <property type="term" value="C:SWI/SNF complex"/>
    <property type="evidence" value="ECO:0007669"/>
    <property type="project" value="InterPro"/>
</dbReference>
<dbReference type="SMART" id="SM00501">
    <property type="entry name" value="BRIGHT"/>
    <property type="match status" value="1"/>
</dbReference>
<proteinExistence type="predicted"/>
<feature type="region of interest" description="Disordered" evidence="5">
    <location>
        <begin position="1566"/>
        <end position="1610"/>
    </location>
</feature>
<dbReference type="GO" id="GO:0031491">
    <property type="term" value="F:nucleosome binding"/>
    <property type="evidence" value="ECO:0007669"/>
    <property type="project" value="TreeGrafter"/>
</dbReference>
<feature type="region of interest" description="Disordered" evidence="5">
    <location>
        <begin position="1108"/>
        <end position="1155"/>
    </location>
</feature>
<dbReference type="PANTHER" id="PTHR12656">
    <property type="entry name" value="BRG-1 ASSOCIATED FACTOR 250 BAF250"/>
    <property type="match status" value="1"/>
</dbReference>
<keyword evidence="8" id="KW-1185">Reference proteome</keyword>
<evidence type="ECO:0000256" key="5">
    <source>
        <dbReference type="SAM" id="MobiDB-lite"/>
    </source>
</evidence>
<dbReference type="InterPro" id="IPR001606">
    <property type="entry name" value="ARID_dom"/>
</dbReference>
<dbReference type="Gene3D" id="1.10.150.60">
    <property type="entry name" value="ARID DNA-binding domain"/>
    <property type="match status" value="1"/>
</dbReference>
<comment type="subcellular location">
    <subcellularLocation>
        <location evidence="1">Nucleus</location>
    </subcellularLocation>
</comment>
<reference evidence="7" key="1">
    <citation type="submission" date="2022-01" db="EMBL/GenBank/DDBJ databases">
        <title>Genome Sequence Resource for Two Populations of Ditylenchus destructor, the Migratory Endoparasitic Phytonematode.</title>
        <authorList>
            <person name="Zhang H."/>
            <person name="Lin R."/>
            <person name="Xie B."/>
        </authorList>
    </citation>
    <scope>NUCLEOTIDE SEQUENCE</scope>
    <source>
        <strain evidence="7">BazhouSP</strain>
    </source>
</reference>
<gene>
    <name evidence="7" type="ORF">DdX_08777</name>
</gene>
<dbReference type="EMBL" id="JAKKPZ010000014">
    <property type="protein sequence ID" value="KAI1713894.1"/>
    <property type="molecule type" value="Genomic_DNA"/>
</dbReference>
<feature type="compositionally biased region" description="Pro residues" evidence="5">
    <location>
        <begin position="301"/>
        <end position="316"/>
    </location>
</feature>
<accession>A0AAD4N6Z9</accession>
<feature type="compositionally biased region" description="Basic and acidic residues" evidence="5">
    <location>
        <begin position="1890"/>
        <end position="1902"/>
    </location>
</feature>
<feature type="compositionally biased region" description="Polar residues" evidence="5">
    <location>
        <begin position="2018"/>
        <end position="2033"/>
    </location>
</feature>
<feature type="compositionally biased region" description="Pro residues" evidence="5">
    <location>
        <begin position="168"/>
        <end position="193"/>
    </location>
</feature>
<feature type="compositionally biased region" description="Low complexity" evidence="5">
    <location>
        <begin position="626"/>
        <end position="635"/>
    </location>
</feature>
<dbReference type="GO" id="GO:0003677">
    <property type="term" value="F:DNA binding"/>
    <property type="evidence" value="ECO:0007669"/>
    <property type="project" value="InterPro"/>
</dbReference>
<feature type="compositionally biased region" description="Polar residues" evidence="5">
    <location>
        <begin position="836"/>
        <end position="851"/>
    </location>
</feature>
<feature type="region of interest" description="Disordered" evidence="5">
    <location>
        <begin position="1"/>
        <end position="322"/>
    </location>
</feature>
<evidence type="ECO:0000313" key="8">
    <source>
        <dbReference type="Proteomes" id="UP001201812"/>
    </source>
</evidence>
<feature type="compositionally biased region" description="Polar residues" evidence="5">
    <location>
        <begin position="1108"/>
        <end position="1122"/>
    </location>
</feature>
<dbReference type="SUPFAM" id="SSF46774">
    <property type="entry name" value="ARID-like"/>
    <property type="match status" value="1"/>
</dbReference>
<feature type="region of interest" description="Disordered" evidence="5">
    <location>
        <begin position="599"/>
        <end position="742"/>
    </location>
</feature>
<dbReference type="GO" id="GO:0006357">
    <property type="term" value="P:regulation of transcription by RNA polymerase II"/>
    <property type="evidence" value="ECO:0007669"/>
    <property type="project" value="TreeGrafter"/>
</dbReference>
<feature type="compositionally biased region" description="Polar residues" evidence="5">
    <location>
        <begin position="2066"/>
        <end position="2087"/>
    </location>
</feature>
<feature type="compositionally biased region" description="Polar residues" evidence="5">
    <location>
        <begin position="922"/>
        <end position="946"/>
    </location>
</feature>
<dbReference type="GO" id="GO:0071565">
    <property type="term" value="C:nBAF complex"/>
    <property type="evidence" value="ECO:0007669"/>
    <property type="project" value="TreeGrafter"/>
</dbReference>
<evidence type="ECO:0000256" key="2">
    <source>
        <dbReference type="ARBA" id="ARBA00022553"/>
    </source>
</evidence>
<evidence type="ECO:0000256" key="4">
    <source>
        <dbReference type="ARBA" id="ARBA00023242"/>
    </source>
</evidence>
<feature type="region of interest" description="Disordered" evidence="5">
    <location>
        <begin position="835"/>
        <end position="1019"/>
    </location>
</feature>
<feature type="compositionally biased region" description="Low complexity" evidence="5">
    <location>
        <begin position="2111"/>
        <end position="2151"/>
    </location>
</feature>
<feature type="compositionally biased region" description="Basic and acidic residues" evidence="5">
    <location>
        <begin position="720"/>
        <end position="736"/>
    </location>
</feature>
<feature type="region of interest" description="Disordered" evidence="5">
    <location>
        <begin position="556"/>
        <end position="577"/>
    </location>
</feature>
<dbReference type="SUPFAM" id="SSF48371">
    <property type="entry name" value="ARM repeat"/>
    <property type="match status" value="1"/>
</dbReference>
<evidence type="ECO:0000256" key="1">
    <source>
        <dbReference type="ARBA" id="ARBA00004123"/>
    </source>
</evidence>
<feature type="compositionally biased region" description="Polar residues" evidence="5">
    <location>
        <begin position="204"/>
        <end position="248"/>
    </location>
</feature>
<dbReference type="InterPro" id="IPR036431">
    <property type="entry name" value="ARID_dom_sf"/>
</dbReference>
<feature type="compositionally biased region" description="Low complexity" evidence="5">
    <location>
        <begin position="964"/>
        <end position="1016"/>
    </location>
</feature>
<dbReference type="Pfam" id="PF12031">
    <property type="entry name" value="BAF250_C"/>
    <property type="match status" value="1"/>
</dbReference>
<feature type="region of interest" description="Disordered" evidence="5">
    <location>
        <begin position="2099"/>
        <end position="2151"/>
    </location>
</feature>
<keyword evidence="3" id="KW-0156">Chromatin regulator</keyword>
<keyword evidence="2" id="KW-0597">Phosphoprotein</keyword>
<feature type="compositionally biased region" description="Polar residues" evidence="5">
    <location>
        <begin position="1190"/>
        <end position="1202"/>
    </location>
</feature>
<feature type="compositionally biased region" description="Polar residues" evidence="5">
    <location>
        <begin position="1962"/>
        <end position="1977"/>
    </location>
</feature>
<feature type="compositionally biased region" description="Pro residues" evidence="5">
    <location>
        <begin position="895"/>
        <end position="920"/>
    </location>
</feature>
<dbReference type="InterPro" id="IPR033388">
    <property type="entry name" value="BAF250_C"/>
</dbReference>
<feature type="compositionally biased region" description="Pro residues" evidence="5">
    <location>
        <begin position="873"/>
        <end position="885"/>
    </location>
</feature>
<feature type="compositionally biased region" description="Low complexity" evidence="5">
    <location>
        <begin position="286"/>
        <end position="300"/>
    </location>
</feature>
<protein>
    <submittedName>
        <fullName evidence="7">SWI/SNF-like complex subunit domain-containing protein</fullName>
    </submittedName>
</protein>
<dbReference type="GO" id="GO:0035060">
    <property type="term" value="C:brahma complex"/>
    <property type="evidence" value="ECO:0007669"/>
    <property type="project" value="InterPro"/>
</dbReference>
<feature type="compositionally biased region" description="Low complexity" evidence="5">
    <location>
        <begin position="60"/>
        <end position="79"/>
    </location>
</feature>
<name>A0AAD4N6Z9_9BILA</name>
<evidence type="ECO:0000259" key="6">
    <source>
        <dbReference type="PROSITE" id="PS51011"/>
    </source>
</evidence>
<feature type="compositionally biased region" description="Polar residues" evidence="5">
    <location>
        <begin position="1997"/>
        <end position="2006"/>
    </location>
</feature>
<keyword evidence="4" id="KW-0539">Nucleus</keyword>
<comment type="caution">
    <text evidence="7">The sequence shown here is derived from an EMBL/GenBank/DDBJ whole genome shotgun (WGS) entry which is preliminary data.</text>
</comment>
<dbReference type="Proteomes" id="UP001201812">
    <property type="component" value="Unassembled WGS sequence"/>
</dbReference>
<feature type="compositionally biased region" description="Basic and acidic residues" evidence="5">
    <location>
        <begin position="1979"/>
        <end position="1996"/>
    </location>
</feature>
<dbReference type="PROSITE" id="PS51011">
    <property type="entry name" value="ARID"/>
    <property type="match status" value="1"/>
</dbReference>
<feature type="region of interest" description="Disordered" evidence="5">
    <location>
        <begin position="458"/>
        <end position="510"/>
    </location>
</feature>
<feature type="compositionally biased region" description="Basic and acidic residues" evidence="5">
    <location>
        <begin position="259"/>
        <end position="269"/>
    </location>
</feature>
<dbReference type="GO" id="GO:0006338">
    <property type="term" value="P:chromatin remodeling"/>
    <property type="evidence" value="ECO:0007669"/>
    <property type="project" value="InterPro"/>
</dbReference>
<dbReference type="Pfam" id="PF01388">
    <property type="entry name" value="ARID"/>
    <property type="match status" value="1"/>
</dbReference>
<feature type="compositionally biased region" description="Pro residues" evidence="5">
    <location>
        <begin position="856"/>
        <end position="866"/>
    </location>
</feature>
<feature type="compositionally biased region" description="Polar residues" evidence="5">
    <location>
        <begin position="953"/>
        <end position="963"/>
    </location>
</feature>
<evidence type="ECO:0000256" key="3">
    <source>
        <dbReference type="ARBA" id="ARBA00022853"/>
    </source>
</evidence>
<sequence>MSGGRRRHSPSVDSPIHRRGFRHSDDDAVTSISTNNSSEHSENIRTHQAPFVQQPTSSIESAEAEAAAAQHRYNAAAAAGGMQRMPPGAQMRWPPGSVEESQPPPQGLMSPPTSHYAHHMQQQQQQQMYGPPPGSSAGPPGSYPWPPQHSPGNRYPIGHPAAMYPGQPHLPPAHMIPPHYPPLPMPQGYPPPQGLAQPPMHVPGQNQLKPPDWQKSNGSVGQPGAQQQTQYGGHGDQNASTSAAQSQGAPVPSPAASSVHDESMDESKGFHSPPFPHTPTSHHRLPPSSQHTPSSSTPHLGAPPLPNQPGAPPPIHSSPYSCPPIEQLGIVVQLKPAQKEAVDKLVGNQETPDRRMFFERLVLLNEKHGEILTAPPQVSKSTVDLYNLYIATRNGGGFEQVTRNKAWKNLCPNANPNMQESSAAGYQLRRHYQKYLLSLECLETGQNAEELVAFAEKQKKKKKEKEHPSGTPSTSATGGAAGKQQHGSSSHATPGGIPPPNFSVPGQDSDAITASPSIYHLHTIIIPHIFGATPSSSQSQSYTSYPAPFFSSSSAVSSSTPAASSSGSSASSTSTSSFLYPPPPYGYYPGIGCMEKSLSPIPRGRSPTNALGGLPPKTVSSEERPSSSSQFSYPSIRWPNAGPLDRPLGWPDYPQISIGNSDSARAKEADLQKKQQLAPGSGPELRVSPAPTSQNYPTGTWPYLGLPASEKRHRTPSGGKKAEAKQPDPRTARPESRSGTIFPTHHGHGYYPSAYPNIHGYPGYPPYLASTTTSGYPTPHSYPTYLSSRWAAAMGYSGSNSQEENAQRLAYGYPHLTPGSSGFRVPWLSHYPNIARSKSPSQPDSHSYPSTSYSGVPPPGSHPPSEYPGYPGYYPPPHHQGPPHPAWAAQHGYPPGHPAAGYPPQPMRLPPGIRPPPPPQMVNASRAYSSTTPNPPAVTSSRASSTGPPPQTNTPDSTSRLSSNANEQENAQMQQQTNRPASQQPPTSRHTPTPTSYSYASNANAPTPPLTTAVPPIMGQPPPTSVAPYYSAPMAYGGMRPPIPPGGKPPYGYPSEMYPGGMPPNYPPQPSMWMGMPPPHGAAPQRYAPPQNSADQFAAYQLKNQSVAVTQSDLQRRQQQPPSMYYPPVGPAASAAPQLPGAHSPGSAQRSRYPAAANASLAVRSGMHPFGPPPGPSAILPQATHFGHGPSTSSSAMYNSAPSFPPGSVEATTSTPIMKRKRPKIFTRDLTMATPKRILMALRSGLTMETIWAINVLNVMLYDDTTPPISSDLVPDFLNVVVEHLLSILSLLFPDYFKLRDCKWMLNTIEADENVAPKDCVAAFVNDLPCMATKDLKEGIRPAVKPPIGRQTSTKINFTRISRTGRPVKEDPKDMPSPLKRMAPAGTHIDTPDKNDVPHKVEAPSKPARIHHRLADRVRHELLTSAKSQAVIKKPVFSKDEARKPKRTWIETVQNLQDENATDDMDMENQESVGLFFRAATQGEKWDRYATPNCSLMTRQTALCDPDDTLVDMVNRCLALSNIIRGFSFMPSNERTLSKHTELLRLIGKILRLFADDDHKQPNLFSATKSKSEKSGQDATDPESNFVGFAGVKTEPTEDGPVDNAEPKAPEVHQNYPESMVGDVAALFLSKGNDQKPVCFPAEDSPDRLYLETANHLKEDAFVVLAHMSVQLDLFDMESDVSWPIFDALLHWSVTTNLQAKDPLPLGTICPRNYALEILCKMSVIEHNVDLMLSTGPWARLEEFVRVLCSLTSLGEEIPCREFAIVILNAICAASEPACYVAATETSVLNYLVSFLELADSNMHQFVQMQGMQALRENPEMMGTSVGMLRRAASIMVHIARHERCRKYFVKLQNRLLQFTVSHFMDSRVAAMVAEILYEMQRSENNTQKPETDCERQEEKPHIHSPMRVDSAASSLQDDEMSRLSASGGPATTGLMLPRILDDLSNTNDTQPMASSVAHLNGTSSMHHSMDSNSYLQVDTERTRKRSGDGSYRRNSSDMSNQNHHYSSGDECLKPLASQLSPSSGRKLLTTSDAVKEKIRNNIYQKHEEDAKLNCGDMKSKKSPLLNGSMSKINGKRSPSGQDGYLESQNHVDQVNASGHMANYMGPHGDSASSNNFSSQKSAVNNNGTSVSSSSNSSAATGTTGSLTAVA</sequence>
<feature type="compositionally biased region" description="Basic and acidic residues" evidence="5">
    <location>
        <begin position="664"/>
        <end position="673"/>
    </location>
</feature>
<evidence type="ECO:0000313" key="7">
    <source>
        <dbReference type="EMBL" id="KAI1713894.1"/>
    </source>
</evidence>
<organism evidence="7 8">
    <name type="scientific">Ditylenchus destructor</name>
    <dbReference type="NCBI Taxonomy" id="166010"/>
    <lineage>
        <taxon>Eukaryota</taxon>
        <taxon>Metazoa</taxon>
        <taxon>Ecdysozoa</taxon>
        <taxon>Nematoda</taxon>
        <taxon>Chromadorea</taxon>
        <taxon>Rhabditida</taxon>
        <taxon>Tylenchina</taxon>
        <taxon>Tylenchomorpha</taxon>
        <taxon>Sphaerularioidea</taxon>
        <taxon>Anguinidae</taxon>
        <taxon>Anguininae</taxon>
        <taxon>Ditylenchus</taxon>
    </lineage>
</organism>
<dbReference type="SMART" id="SM01014">
    <property type="entry name" value="ARID"/>
    <property type="match status" value="1"/>
</dbReference>
<dbReference type="InterPro" id="IPR016024">
    <property type="entry name" value="ARM-type_fold"/>
</dbReference>